<dbReference type="InterPro" id="IPR036298">
    <property type="entry name" value="Chalcone_isomerase_sf"/>
</dbReference>
<feature type="domain" description="Chalcone isomerase" evidence="3">
    <location>
        <begin position="157"/>
        <end position="356"/>
    </location>
</feature>
<name>A0A4Z1FEW9_9HELO</name>
<keyword evidence="5" id="KW-1185">Reference proteome</keyword>
<feature type="compositionally biased region" description="Low complexity" evidence="1">
    <location>
        <begin position="88"/>
        <end position="114"/>
    </location>
</feature>
<dbReference type="PANTHER" id="PTHR47284">
    <property type="entry name" value="FATTY-ACID-BINDING PROTEIN 2"/>
    <property type="match status" value="1"/>
</dbReference>
<dbReference type="Pfam" id="PF16035">
    <property type="entry name" value="Chalcone_2"/>
    <property type="match status" value="1"/>
</dbReference>
<keyword evidence="2" id="KW-1133">Transmembrane helix</keyword>
<proteinExistence type="predicted"/>
<protein>
    <recommendedName>
        <fullName evidence="3">Chalcone isomerase domain-containing protein</fullName>
    </recommendedName>
</protein>
<reference evidence="4 5" key="1">
    <citation type="submission" date="2017-12" db="EMBL/GenBank/DDBJ databases">
        <title>Comparative genomics of Botrytis spp.</title>
        <authorList>
            <person name="Valero-Jimenez C.A."/>
            <person name="Tapia P."/>
            <person name="Veloso J."/>
            <person name="Silva-Moreno E."/>
            <person name="Staats M."/>
            <person name="Valdes J.H."/>
            <person name="Van Kan J.A.L."/>
        </authorList>
    </citation>
    <scope>NUCLEOTIDE SEQUENCE [LARGE SCALE GENOMIC DNA]</scope>
    <source>
        <strain evidence="4 5">Bp0003</strain>
    </source>
</reference>
<dbReference type="GO" id="GO:0016872">
    <property type="term" value="F:intramolecular lyase activity"/>
    <property type="evidence" value="ECO:0007669"/>
    <property type="project" value="InterPro"/>
</dbReference>
<sequence>MSFLPLTSRTLRTLPKRQCLSPLRKTTRTITSKAPSTPQLDPISLHRLEATRRAYYKRRTLYSASGFLVGMVCIWVTATSIDIPPPSKLDTSRSSSSLSSSSPVTILPPSSSPSALEKQKGEEEEEEELIPTGTSTIPTFPKTLHFTDTPSTYSPEPYQLLGLGIRTVSFLHIQVYVLGLYISPSSIPTLQTSLLQLAAPNGASTLVANEKDALKAMLLDPSRSEEIWSTILKNPEIKSIVRIVPTRNTDFHHLRDAWVRSLTARAQKNREEFGDEAFGKAMGEFKALFNRGSVPKGRELLLSRDESGKLGVWYEDGVNGSQRLGEVRDERISRGIWLGYLAGANVSSEEARRSVVEGVMRFVERPVGSVEGMVRV</sequence>
<evidence type="ECO:0000256" key="2">
    <source>
        <dbReference type="SAM" id="Phobius"/>
    </source>
</evidence>
<feature type="region of interest" description="Disordered" evidence="1">
    <location>
        <begin position="86"/>
        <end position="134"/>
    </location>
</feature>
<keyword evidence="2" id="KW-0472">Membrane</keyword>
<accession>A0A4Z1FEW9</accession>
<dbReference type="EMBL" id="PQXI01000195">
    <property type="protein sequence ID" value="TGO21868.1"/>
    <property type="molecule type" value="Genomic_DNA"/>
</dbReference>
<dbReference type="Proteomes" id="UP000297910">
    <property type="component" value="Unassembled WGS sequence"/>
</dbReference>
<evidence type="ECO:0000256" key="1">
    <source>
        <dbReference type="SAM" id="MobiDB-lite"/>
    </source>
</evidence>
<dbReference type="PANTHER" id="PTHR47284:SF3">
    <property type="entry name" value="FATTY-ACID-BINDING PROTEIN 2"/>
    <property type="match status" value="1"/>
</dbReference>
<keyword evidence="2" id="KW-0812">Transmembrane</keyword>
<organism evidence="4 5">
    <name type="scientific">Botrytis paeoniae</name>
    <dbReference type="NCBI Taxonomy" id="278948"/>
    <lineage>
        <taxon>Eukaryota</taxon>
        <taxon>Fungi</taxon>
        <taxon>Dikarya</taxon>
        <taxon>Ascomycota</taxon>
        <taxon>Pezizomycotina</taxon>
        <taxon>Leotiomycetes</taxon>
        <taxon>Helotiales</taxon>
        <taxon>Sclerotiniaceae</taxon>
        <taxon>Botrytis</taxon>
    </lineage>
</organism>
<feature type="transmembrane region" description="Helical" evidence="2">
    <location>
        <begin position="61"/>
        <end position="78"/>
    </location>
</feature>
<evidence type="ECO:0000313" key="4">
    <source>
        <dbReference type="EMBL" id="TGO21868.1"/>
    </source>
</evidence>
<dbReference type="InterPro" id="IPR016088">
    <property type="entry name" value="Chalcone_isomerase_3-sand"/>
</dbReference>
<dbReference type="AlphaFoldDB" id="A0A4Z1FEW9"/>
<evidence type="ECO:0000259" key="3">
    <source>
        <dbReference type="Pfam" id="PF16035"/>
    </source>
</evidence>
<comment type="caution">
    <text evidence="4">The sequence shown here is derived from an EMBL/GenBank/DDBJ whole genome shotgun (WGS) entry which is preliminary data.</text>
</comment>
<dbReference type="InterPro" id="IPR016087">
    <property type="entry name" value="Chalcone_isomerase"/>
</dbReference>
<gene>
    <name evidence="4" type="ORF">BPAE_0196g00220</name>
</gene>
<dbReference type="SUPFAM" id="SSF54626">
    <property type="entry name" value="Chalcone isomerase"/>
    <property type="match status" value="1"/>
</dbReference>
<evidence type="ECO:0000313" key="5">
    <source>
        <dbReference type="Proteomes" id="UP000297910"/>
    </source>
</evidence>
<dbReference type="Gene3D" id="3.50.70.10">
    <property type="match status" value="1"/>
</dbReference>